<dbReference type="PANTHER" id="PTHR22683:SF1">
    <property type="entry name" value="TYPE VII SECRETION SYSTEM PROTEIN ESSC"/>
    <property type="match status" value="1"/>
</dbReference>
<dbReference type="InterPro" id="IPR002543">
    <property type="entry name" value="FtsK_dom"/>
</dbReference>
<dbReference type="InterPro" id="IPR050206">
    <property type="entry name" value="FtsK/SpoIIIE/SftA"/>
</dbReference>
<proteinExistence type="predicted"/>
<dbReference type="Gene3D" id="3.40.50.300">
    <property type="entry name" value="P-loop containing nucleotide triphosphate hydrolases"/>
    <property type="match status" value="4"/>
</dbReference>
<evidence type="ECO:0000259" key="7">
    <source>
        <dbReference type="PROSITE" id="PS50006"/>
    </source>
</evidence>
<feature type="binding site" evidence="4">
    <location>
        <begin position="1025"/>
        <end position="1032"/>
    </location>
    <ligand>
        <name>ATP</name>
        <dbReference type="ChEBI" id="CHEBI:30616"/>
    </ligand>
</feature>
<name>C8XDS3_NAKMY</name>
<feature type="domain" description="FtsK" evidence="8">
    <location>
        <begin position="682"/>
        <end position="870"/>
    </location>
</feature>
<dbReference type="InterPro" id="IPR032030">
    <property type="entry name" value="YscD_cytoplasmic_dom"/>
</dbReference>
<keyword evidence="3 4" id="KW-0067">ATP-binding</keyword>
<dbReference type="Pfam" id="PF01580">
    <property type="entry name" value="FtsK_SpoIIIE"/>
    <property type="match status" value="2"/>
</dbReference>
<dbReference type="GO" id="GO:0003677">
    <property type="term" value="F:DNA binding"/>
    <property type="evidence" value="ECO:0007669"/>
    <property type="project" value="InterPro"/>
</dbReference>
<dbReference type="GO" id="GO:0005524">
    <property type="term" value="F:ATP binding"/>
    <property type="evidence" value="ECO:0007669"/>
    <property type="project" value="UniProtKB-UniRule"/>
</dbReference>
<evidence type="ECO:0000313" key="9">
    <source>
        <dbReference type="EMBL" id="ACV77737.1"/>
    </source>
</evidence>
<dbReference type="InterPro" id="IPR000253">
    <property type="entry name" value="FHA_dom"/>
</dbReference>
<feature type="transmembrane region" description="Helical" evidence="6">
    <location>
        <begin position="255"/>
        <end position="273"/>
    </location>
</feature>
<dbReference type="PANTHER" id="PTHR22683">
    <property type="entry name" value="SPORULATION PROTEIN RELATED"/>
    <property type="match status" value="1"/>
</dbReference>
<dbReference type="Gene3D" id="2.60.200.20">
    <property type="match status" value="1"/>
</dbReference>
<dbReference type="PROSITE" id="PS50901">
    <property type="entry name" value="FTSK"/>
    <property type="match status" value="2"/>
</dbReference>
<protein>
    <submittedName>
        <fullName evidence="9">FHA domain containing protein</fullName>
    </submittedName>
</protein>
<evidence type="ECO:0000259" key="8">
    <source>
        <dbReference type="PROSITE" id="PS50901"/>
    </source>
</evidence>
<dbReference type="SUPFAM" id="SSF49879">
    <property type="entry name" value="SMAD/FHA domain"/>
    <property type="match status" value="1"/>
</dbReference>
<dbReference type="Proteomes" id="UP000002218">
    <property type="component" value="Chromosome"/>
</dbReference>
<reference evidence="9 10" key="2">
    <citation type="journal article" date="2010" name="Stand. Genomic Sci.">
        <title>Complete genome sequence of Nakamurella multipartita type strain (Y-104).</title>
        <authorList>
            <person name="Tice H."/>
            <person name="Mayilraj S."/>
            <person name="Sims D."/>
            <person name="Lapidus A."/>
            <person name="Nolan M."/>
            <person name="Lucas S."/>
            <person name="Glavina Del Rio T."/>
            <person name="Copeland A."/>
            <person name="Cheng J.F."/>
            <person name="Meincke L."/>
            <person name="Bruce D."/>
            <person name="Goodwin L."/>
            <person name="Pitluck S."/>
            <person name="Ivanova N."/>
            <person name="Mavromatis K."/>
            <person name="Ovchinnikova G."/>
            <person name="Pati A."/>
            <person name="Chen A."/>
            <person name="Palaniappan K."/>
            <person name="Land M."/>
            <person name="Hauser L."/>
            <person name="Chang Y.J."/>
            <person name="Jeffries C.D."/>
            <person name="Detter J.C."/>
            <person name="Brettin T."/>
            <person name="Rohde M."/>
            <person name="Goker M."/>
            <person name="Bristow J."/>
            <person name="Eisen J.A."/>
            <person name="Markowitz V."/>
            <person name="Hugenholtz P."/>
            <person name="Kyrpides N.C."/>
            <person name="Klenk H.P."/>
            <person name="Chen F."/>
        </authorList>
    </citation>
    <scope>NUCLEOTIDE SEQUENCE [LARGE SCALE GENOMIC DNA]</scope>
    <source>
        <strain evidence="10">ATCC 700099 / DSM 44233 / CIP 104796 / JCM 9543 / NBRC 105858 / Y-104</strain>
    </source>
</reference>
<keyword evidence="1" id="KW-0597">Phosphoprotein</keyword>
<dbReference type="SMART" id="SM00382">
    <property type="entry name" value="AAA"/>
    <property type="match status" value="3"/>
</dbReference>
<dbReference type="Pfam" id="PF16697">
    <property type="entry name" value="Yop-YscD_cpl"/>
    <property type="match status" value="1"/>
</dbReference>
<dbReference type="SUPFAM" id="SSF52540">
    <property type="entry name" value="P-loop containing nucleoside triphosphate hydrolases"/>
    <property type="match status" value="3"/>
</dbReference>
<dbReference type="RefSeq" id="WP_015746644.1">
    <property type="nucleotide sequence ID" value="NC_013235.1"/>
</dbReference>
<keyword evidence="6" id="KW-1133">Transmembrane helix</keyword>
<dbReference type="InParanoid" id="C8XDS3"/>
<dbReference type="eggNOG" id="COG1716">
    <property type="taxonomic scope" value="Bacteria"/>
</dbReference>
<evidence type="ECO:0000256" key="4">
    <source>
        <dbReference type="PROSITE-ProRule" id="PRU00289"/>
    </source>
</evidence>
<feature type="binding site" evidence="4">
    <location>
        <begin position="700"/>
        <end position="707"/>
    </location>
    <ligand>
        <name>ATP</name>
        <dbReference type="ChEBI" id="CHEBI:30616"/>
    </ligand>
</feature>
<evidence type="ECO:0000256" key="6">
    <source>
        <dbReference type="SAM" id="Phobius"/>
    </source>
</evidence>
<evidence type="ECO:0000256" key="2">
    <source>
        <dbReference type="ARBA" id="ARBA00022741"/>
    </source>
</evidence>
<dbReference type="HOGENOM" id="CLU_003134_6_0_11"/>
<dbReference type="InterPro" id="IPR008984">
    <property type="entry name" value="SMAD_FHA_dom_sf"/>
</dbReference>
<dbReference type="KEGG" id="nml:Namu_1334"/>
<feature type="region of interest" description="Disordered" evidence="5">
    <location>
        <begin position="41"/>
        <end position="71"/>
    </location>
</feature>
<keyword evidence="6" id="KW-0812">Transmembrane</keyword>
<evidence type="ECO:0000256" key="3">
    <source>
        <dbReference type="ARBA" id="ARBA00022840"/>
    </source>
</evidence>
<evidence type="ECO:0000256" key="5">
    <source>
        <dbReference type="SAM" id="MobiDB-lite"/>
    </source>
</evidence>
<organism evidence="9 10">
    <name type="scientific">Nakamurella multipartita (strain ATCC 700099 / DSM 44233 / CIP 104796 / JCM 9543 / NBRC 105858 / Y-104)</name>
    <name type="common">Microsphaera multipartita</name>
    <dbReference type="NCBI Taxonomy" id="479431"/>
    <lineage>
        <taxon>Bacteria</taxon>
        <taxon>Bacillati</taxon>
        <taxon>Actinomycetota</taxon>
        <taxon>Actinomycetes</taxon>
        <taxon>Nakamurellales</taxon>
        <taxon>Nakamurellaceae</taxon>
        <taxon>Nakamurella</taxon>
    </lineage>
</organism>
<keyword evidence="2 4" id="KW-0547">Nucleotide-binding</keyword>
<dbReference type="STRING" id="479431.Namu_1334"/>
<dbReference type="PROSITE" id="PS50006">
    <property type="entry name" value="FHA_DOMAIN"/>
    <property type="match status" value="1"/>
</dbReference>
<dbReference type="InterPro" id="IPR003593">
    <property type="entry name" value="AAA+_ATPase"/>
</dbReference>
<dbReference type="CDD" id="cd00060">
    <property type="entry name" value="FHA"/>
    <property type="match status" value="1"/>
</dbReference>
<dbReference type="OrthoDB" id="9807790at2"/>
<feature type="transmembrane region" description="Helical" evidence="6">
    <location>
        <begin position="279"/>
        <end position="296"/>
    </location>
</feature>
<keyword evidence="6" id="KW-0472">Membrane</keyword>
<dbReference type="SMART" id="SM00240">
    <property type="entry name" value="FHA"/>
    <property type="match status" value="1"/>
</dbReference>
<evidence type="ECO:0000256" key="1">
    <source>
        <dbReference type="ARBA" id="ARBA00022553"/>
    </source>
</evidence>
<dbReference type="EMBL" id="CP001737">
    <property type="protein sequence ID" value="ACV77737.1"/>
    <property type="molecule type" value="Genomic_DNA"/>
</dbReference>
<dbReference type="CDD" id="cd01127">
    <property type="entry name" value="TrwB_TraG_TraD_VirD4"/>
    <property type="match status" value="1"/>
</dbReference>
<dbReference type="InterPro" id="IPR027417">
    <property type="entry name" value="P-loop_NTPase"/>
</dbReference>
<sequence length="1488" mass="156953">MRLKFSLARSGRPAVDLAATVDATVTVGDLAAALDRCDPDREFRRDAGAPGVSAAGDPVSGSRLSLRVHSGTSTSGQSTVLAADLPLSVSGLRSGSLVSLTSVSERFTGPRGERGAAAATLTVLSGPDAGQEFPLAEGTSVIGRDAGCQVRLTDPLVSKRHARITITDVAEVVDTASANGLIIGGAQVPRAVVRPQDRLILGETAIAITVHRSVAAALAQTTDVDFNRSPRLDPTFPGERFVAPDPPEKPHWQRFPLIAMIAPLVMGVVLFVFTRSALSILFIGLSPLFMIGTWIDNRIQNRRLVRDGDREFAQAVQQLRQEIAQALARERVGRLAECPSTAEVVDAMRRQTPLLWTRRREHERMLTVRLGVGTQPSRHEIELPPRNRTQARHWLALAAVRDDAALVPGVPVVGDLRESGSIGVAGSRPAAAGVARGLVAQLAGLHSPADLTLVAFASADTTADWEWLKWLPHHGSAFSPVSGPHLAGEAAAGLRLVAELEEVIIRRTGDGSAGAGEPTWPAVVAIVDDAAPVERARLVGLAEIGPAAGVHVLWVAGSQERLPSACRTFLAVDDGTGSVVAGFVRLGAAVAPVVCETLDGAAAASASRALAPVSDAGVRVEDDSDLPRSLALLSLIGPELAAEPGAVLERWQESESIVRRGPGTPLRRRNLTLRAVVGQAAGDPLTLDLRAQGPHALVGGTTGAGKSEFLQSWVLGLAAGYSPDTLTFLFVDYKGGAAFAECINLPHSVGLVTDLSPHLVRRALTSLNAELRYREHILNAKKAKDLLELQRRGDPEAPPSLVIVVDEFAALVQEVPAFVDGMVNIAQRGRSLGLHLILATQRPAGVIKDNLRANTNLRVALRMADEADSVDVLGSPLAADFSPDIPGRGAAKTGPGRITGFQTGYVGGWTGQGPERAQLELHELTFGAGRAWEEPAPAGAAAATDLGPTDIARLVTSMSEAARRAQLPAPRRPWLPELAATYDLQFLRQRSDHELTLGVLDDPERQEQRTVAFHPDLDGNLAVYGTGGAGKSTLLRTVAIAAGITPRSGPCQVYGLDFGAAGLRMLEVLPHVGSIISGDDGERVVRLIGYLRELVEERAVRFAAARAGSITEYRQLTGQHDEARVLVLLDGLAAFRAEYEFAGRQNHFTAFTQIAADGRQVGVHLVVSADRPATVPSALGSTIQRRVVLRLADEADYLMLDTGTDVLDASSPPGRGVLDGNDLQVAVFGGAANVAAQAKAIDQLALTLRARGAVTAPPIRRLPETVRAAEVVAVGGAGAPEGSPAGERVMIGMADDTLGPVSIEASGVFLLAGPPGSGRTTSLGALAAAVARVRPTAQRYYLGHRRSPLPRQLRWTEVADTPETVADLAAALVGRLPTAAPALVVIEGLTDFLSSPAEMSLQELVKVIKISDHLLLADSETSTLSQSWPLVQAVRSARRGFALQPDQAEGDAIFRTSFPRISRAEFPPGRGLLVEGGKTRKVQIALPD</sequence>
<reference evidence="10" key="1">
    <citation type="submission" date="2009-09" db="EMBL/GenBank/DDBJ databases">
        <title>The complete genome of Nakamurella multipartita DSM 44233.</title>
        <authorList>
            <consortium name="US DOE Joint Genome Institute (JGI-PGF)"/>
            <person name="Lucas S."/>
            <person name="Copeland A."/>
            <person name="Lapidus A."/>
            <person name="Glavina del Rio T."/>
            <person name="Dalin E."/>
            <person name="Tice H."/>
            <person name="Bruce D."/>
            <person name="Goodwin L."/>
            <person name="Pitluck S."/>
            <person name="Kyrpides N."/>
            <person name="Mavromatis K."/>
            <person name="Ivanova N."/>
            <person name="Ovchinnikova G."/>
            <person name="Sims D."/>
            <person name="Meincke L."/>
            <person name="Brettin T."/>
            <person name="Detter J.C."/>
            <person name="Han C."/>
            <person name="Larimer F."/>
            <person name="Land M."/>
            <person name="Hauser L."/>
            <person name="Markowitz V."/>
            <person name="Cheng J.-F."/>
            <person name="Hugenholtz P."/>
            <person name="Woyke T."/>
            <person name="Wu D."/>
            <person name="Klenk H.-P."/>
            <person name="Eisen J.A."/>
        </authorList>
    </citation>
    <scope>NUCLEOTIDE SEQUENCE [LARGE SCALE GENOMIC DNA]</scope>
    <source>
        <strain evidence="10">ATCC 700099 / DSM 44233 / CIP 104796 / JCM 9543 / NBRC 105858 / Y-104</strain>
    </source>
</reference>
<accession>C8XDS3</accession>
<keyword evidence="10" id="KW-1185">Reference proteome</keyword>
<dbReference type="eggNOG" id="COG1674">
    <property type="taxonomic scope" value="Bacteria"/>
</dbReference>
<gene>
    <name evidence="9" type="ordered locus">Namu_1334</name>
</gene>
<feature type="domain" description="FtsK" evidence="8">
    <location>
        <begin position="1008"/>
        <end position="1198"/>
    </location>
</feature>
<evidence type="ECO:0000313" key="10">
    <source>
        <dbReference type="Proteomes" id="UP000002218"/>
    </source>
</evidence>
<feature type="domain" description="FHA" evidence="7">
    <location>
        <begin position="140"/>
        <end position="188"/>
    </location>
</feature>